<name>A0A819W9I6_9BILA</name>
<comment type="caution">
    <text evidence="1">The sequence shown here is derived from an EMBL/GenBank/DDBJ whole genome shotgun (WGS) entry which is preliminary data.</text>
</comment>
<sequence length="145" mass="16640">SDDVEENQDPDIRNYFTLEEMKSIVEWVDQHPNYTIADARNWIESKRSLISTFTPHEILNSDHCSFQQEYVSPRTLSFTGERTTEVAVKKKHNITHSYTVQPISSAAEKTNTCSRSIQITVANASIFRIFNLLSTKDNDDNVTLI</sequence>
<protein>
    <submittedName>
        <fullName evidence="1">Uncharacterized protein</fullName>
    </submittedName>
</protein>
<reference evidence="1" key="1">
    <citation type="submission" date="2021-02" db="EMBL/GenBank/DDBJ databases">
        <authorList>
            <person name="Nowell W R."/>
        </authorList>
    </citation>
    <scope>NUCLEOTIDE SEQUENCE</scope>
</reference>
<evidence type="ECO:0000313" key="2">
    <source>
        <dbReference type="Proteomes" id="UP000663836"/>
    </source>
</evidence>
<accession>A0A819W9I6</accession>
<feature type="non-terminal residue" evidence="1">
    <location>
        <position position="1"/>
    </location>
</feature>
<dbReference type="EMBL" id="CAJOBD010008792">
    <property type="protein sequence ID" value="CAF4121205.1"/>
    <property type="molecule type" value="Genomic_DNA"/>
</dbReference>
<proteinExistence type="predicted"/>
<gene>
    <name evidence="1" type="ORF">JBS370_LOCUS32635</name>
</gene>
<dbReference type="AlphaFoldDB" id="A0A819W9I6"/>
<organism evidence="1 2">
    <name type="scientific">Rotaria sordida</name>
    <dbReference type="NCBI Taxonomy" id="392033"/>
    <lineage>
        <taxon>Eukaryota</taxon>
        <taxon>Metazoa</taxon>
        <taxon>Spiralia</taxon>
        <taxon>Gnathifera</taxon>
        <taxon>Rotifera</taxon>
        <taxon>Eurotatoria</taxon>
        <taxon>Bdelloidea</taxon>
        <taxon>Philodinida</taxon>
        <taxon>Philodinidae</taxon>
        <taxon>Rotaria</taxon>
    </lineage>
</organism>
<evidence type="ECO:0000313" key="1">
    <source>
        <dbReference type="EMBL" id="CAF4121205.1"/>
    </source>
</evidence>
<dbReference type="Proteomes" id="UP000663836">
    <property type="component" value="Unassembled WGS sequence"/>
</dbReference>